<dbReference type="GO" id="GO:0004519">
    <property type="term" value="F:endonuclease activity"/>
    <property type="evidence" value="ECO:0007669"/>
    <property type="project" value="UniProtKB-KW"/>
</dbReference>
<dbReference type="Gene3D" id="3.30.420.10">
    <property type="entry name" value="Ribonuclease H-like superfamily/Ribonuclease H"/>
    <property type="match status" value="1"/>
</dbReference>
<comment type="caution">
    <text evidence="2">The sequence shown here is derived from an EMBL/GenBank/DDBJ whole genome shotgun (WGS) entry which is preliminary data.</text>
</comment>
<dbReference type="AlphaFoldDB" id="A0A4U0SLK0"/>
<evidence type="ECO:0000313" key="3">
    <source>
        <dbReference type="Proteomes" id="UP000305778"/>
    </source>
</evidence>
<gene>
    <name evidence="2" type="ORF">FCI23_25080</name>
</gene>
<keyword evidence="3" id="KW-1185">Reference proteome</keyword>
<organism evidence="2 3">
    <name type="scientific">Actinacidiphila oryziradicis</name>
    <dbReference type="NCBI Taxonomy" id="2571141"/>
    <lineage>
        <taxon>Bacteria</taxon>
        <taxon>Bacillati</taxon>
        <taxon>Actinomycetota</taxon>
        <taxon>Actinomycetes</taxon>
        <taxon>Kitasatosporales</taxon>
        <taxon>Streptomycetaceae</taxon>
        <taxon>Actinacidiphila</taxon>
    </lineage>
</organism>
<dbReference type="InterPro" id="IPR038717">
    <property type="entry name" value="Tc1-like_DDE_dom"/>
</dbReference>
<proteinExistence type="predicted"/>
<reference evidence="2 3" key="1">
    <citation type="submission" date="2019-04" db="EMBL/GenBank/DDBJ databases">
        <title>Streptomyces oryziradicis sp. nov., a novel actinomycete isolated from rhizosphere soil of rice (Oryza sativa L.).</title>
        <authorList>
            <person name="Li C."/>
        </authorList>
    </citation>
    <scope>NUCLEOTIDE SEQUENCE [LARGE SCALE GENOMIC DNA]</scope>
    <source>
        <strain evidence="2 3">NEAU-C40</strain>
    </source>
</reference>
<sequence>MKRPASRAATPVSGTAGGSTAAALGAYIVYEDEARFAMTPPHARTWGRRGRTPVVRVRGRSRRRISIAALACYKPGERSRLIYRPRFHLPWKGARKSFALTDYRDLAVRAHLQLGAPIVLVWDNLNTHRAAGMRQYAADHDWLSIFQLPSYAPDLNPVEGIWSLLRRGALANVAFTDPDHLTRTPRRALSQIQHRPDLIDGCLTETGLTITPNLIRKAQYP</sequence>
<keyword evidence="2" id="KW-0378">Hydrolase</keyword>
<protein>
    <submittedName>
        <fullName evidence="2">DDE endonuclease</fullName>
    </submittedName>
</protein>
<dbReference type="GO" id="GO:0003676">
    <property type="term" value="F:nucleic acid binding"/>
    <property type="evidence" value="ECO:0007669"/>
    <property type="project" value="InterPro"/>
</dbReference>
<dbReference type="Pfam" id="PF13358">
    <property type="entry name" value="DDE_3"/>
    <property type="match status" value="1"/>
</dbReference>
<feature type="domain" description="Tc1-like transposase DDE" evidence="1">
    <location>
        <begin position="28"/>
        <end position="181"/>
    </location>
</feature>
<dbReference type="Proteomes" id="UP000305778">
    <property type="component" value="Unassembled WGS sequence"/>
</dbReference>
<evidence type="ECO:0000313" key="2">
    <source>
        <dbReference type="EMBL" id="TKA09087.1"/>
    </source>
</evidence>
<accession>A0A4U0SLK0</accession>
<dbReference type="InterPro" id="IPR036397">
    <property type="entry name" value="RNaseH_sf"/>
</dbReference>
<keyword evidence="2" id="KW-0255">Endonuclease</keyword>
<evidence type="ECO:0000259" key="1">
    <source>
        <dbReference type="Pfam" id="PF13358"/>
    </source>
</evidence>
<dbReference type="OrthoDB" id="341531at2"/>
<dbReference type="EMBL" id="SUMC01000025">
    <property type="protein sequence ID" value="TKA09087.1"/>
    <property type="molecule type" value="Genomic_DNA"/>
</dbReference>
<keyword evidence="2" id="KW-0540">Nuclease</keyword>
<name>A0A4U0SLK0_9ACTN</name>